<dbReference type="RefSeq" id="WP_028779729.1">
    <property type="nucleotide sequence ID" value="NZ_AP024610.1"/>
</dbReference>
<evidence type="ECO:0000259" key="2">
    <source>
        <dbReference type="Pfam" id="PF04892"/>
    </source>
</evidence>
<name>A0A380AI31_9GAMM</name>
<dbReference type="NCBIfam" id="NF037970">
    <property type="entry name" value="vanZ_1"/>
    <property type="match status" value="1"/>
</dbReference>
<feature type="transmembrane region" description="Helical" evidence="1">
    <location>
        <begin position="61"/>
        <end position="79"/>
    </location>
</feature>
<dbReference type="Pfam" id="PF04892">
    <property type="entry name" value="VanZ"/>
    <property type="match status" value="1"/>
</dbReference>
<feature type="transmembrane region" description="Helical" evidence="1">
    <location>
        <begin position="39"/>
        <end position="56"/>
    </location>
</feature>
<feature type="transmembrane region" description="Helical" evidence="1">
    <location>
        <begin position="7"/>
        <end position="24"/>
    </location>
</feature>
<dbReference type="PANTHER" id="PTHR28008">
    <property type="entry name" value="DOMAIN PROTEIN, PUTATIVE (AFU_ORTHOLOGUE AFUA_3G10980)-RELATED"/>
    <property type="match status" value="1"/>
</dbReference>
<evidence type="ECO:0000256" key="1">
    <source>
        <dbReference type="SAM" id="Phobius"/>
    </source>
</evidence>
<feature type="domain" description="VanZ-like" evidence="2">
    <location>
        <begin position="25"/>
        <end position="104"/>
    </location>
</feature>
<evidence type="ECO:0000313" key="4">
    <source>
        <dbReference type="EMBL" id="SUI80640.1"/>
    </source>
</evidence>
<dbReference type="InterPro" id="IPR006976">
    <property type="entry name" value="VanZ-like"/>
</dbReference>
<proteinExistence type="predicted"/>
<gene>
    <name evidence="4" type="ORF">NCTC10738_02808</name>
    <name evidence="3" type="ORF">TUM17379_31830</name>
</gene>
<dbReference type="Proteomes" id="UP000825078">
    <property type="component" value="Chromosome"/>
</dbReference>
<dbReference type="PANTHER" id="PTHR28008:SF1">
    <property type="entry name" value="DOMAIN PROTEIN, PUTATIVE (AFU_ORTHOLOGUE AFUA_3G10980)-RELATED"/>
    <property type="match status" value="1"/>
</dbReference>
<keyword evidence="5" id="KW-1185">Reference proteome</keyword>
<accession>A0A380AI31</accession>
<reference evidence="4 5" key="1">
    <citation type="submission" date="2018-06" db="EMBL/GenBank/DDBJ databases">
        <authorList>
            <consortium name="Pathogen Informatics"/>
            <person name="Doyle S."/>
        </authorList>
    </citation>
    <scope>NUCLEOTIDE SEQUENCE [LARGE SCALE GENOMIC DNA]</scope>
    <source>
        <strain evidence="4 5">NCTC10738</strain>
    </source>
</reference>
<keyword evidence="1" id="KW-0472">Membrane</keyword>
<dbReference type="AlphaFoldDB" id="A0A380AI31"/>
<keyword evidence="1" id="KW-1133">Transmembrane helix</keyword>
<dbReference type="Proteomes" id="UP000254069">
    <property type="component" value="Unassembled WGS sequence"/>
</dbReference>
<organism evidence="4 5">
    <name type="scientific">Shewanella algae</name>
    <dbReference type="NCBI Taxonomy" id="38313"/>
    <lineage>
        <taxon>Bacteria</taxon>
        <taxon>Pseudomonadati</taxon>
        <taxon>Pseudomonadota</taxon>
        <taxon>Gammaproteobacteria</taxon>
        <taxon>Alteromonadales</taxon>
        <taxon>Shewanellaceae</taxon>
        <taxon>Shewanella</taxon>
    </lineage>
</organism>
<reference evidence="3" key="2">
    <citation type="submission" date="2021-05" db="EMBL/GenBank/DDBJ databases">
        <title>Molecular characterization for Shewanella algae harboring chromosomal blaOXA-55-like strains isolated from clinical and environment sample.</title>
        <authorList>
            <person name="Ohama Y."/>
            <person name="Aoki K."/>
            <person name="Harada S."/>
            <person name="Moriya K."/>
            <person name="Ishii Y."/>
            <person name="Tateda K."/>
        </authorList>
    </citation>
    <scope>NUCLEOTIDE SEQUENCE</scope>
    <source>
        <strain evidence="3">TUM17379</strain>
    </source>
</reference>
<feature type="transmembrane region" description="Helical" evidence="1">
    <location>
        <begin position="91"/>
        <end position="108"/>
    </location>
</feature>
<evidence type="ECO:0000313" key="5">
    <source>
        <dbReference type="Proteomes" id="UP000254069"/>
    </source>
</evidence>
<sequence length="119" mass="13802">MINRQLLFKIALLIALAVISYLVFSKPNYPQSIPNLDKVGHIGSFFALAWLTYLAFRPRWYLMFATLAGYGILIEMVQSRLPYRSADVADFVADMAGVVLFYFSLWGYRRYFRAAMLRE</sequence>
<evidence type="ECO:0000313" key="3">
    <source>
        <dbReference type="EMBL" id="BCV46165.1"/>
    </source>
</evidence>
<protein>
    <submittedName>
        <fullName evidence="4">Predicted integral membrane protein</fullName>
    </submittedName>
    <submittedName>
        <fullName evidence="3">Teicoplanin resistance protein VanZ</fullName>
    </submittedName>
</protein>
<dbReference type="EMBL" id="AP024613">
    <property type="protein sequence ID" value="BCV46165.1"/>
    <property type="molecule type" value="Genomic_DNA"/>
</dbReference>
<accession>A0A3G4USU7</accession>
<dbReference type="EMBL" id="UGYO01000001">
    <property type="protein sequence ID" value="SUI80640.1"/>
    <property type="molecule type" value="Genomic_DNA"/>
</dbReference>
<keyword evidence="1" id="KW-0812">Transmembrane</keyword>